<dbReference type="GO" id="GO:0016758">
    <property type="term" value="F:hexosyltransferase activity"/>
    <property type="evidence" value="ECO:0007669"/>
    <property type="project" value="InterPro"/>
</dbReference>
<dbReference type="RefSeq" id="XP_009534591.1">
    <property type="nucleotide sequence ID" value="XM_009536296.1"/>
</dbReference>
<evidence type="ECO:0000256" key="6">
    <source>
        <dbReference type="ARBA" id="ARBA00022968"/>
    </source>
</evidence>
<dbReference type="Pfam" id="PF01762">
    <property type="entry name" value="Galactosyl_T"/>
    <property type="match status" value="1"/>
</dbReference>
<dbReference type="AlphaFoldDB" id="G5A4Y1"/>
<dbReference type="SMR" id="G5A4Y1"/>
<dbReference type="InterPro" id="IPR002659">
    <property type="entry name" value="Glyco_trans_31"/>
</dbReference>
<evidence type="ECO:0000313" key="12">
    <source>
        <dbReference type="Proteomes" id="UP000002640"/>
    </source>
</evidence>
<dbReference type="InParanoid" id="G5A4Y1"/>
<name>G5A4Y1_PHYSP</name>
<keyword evidence="4" id="KW-0808">Transferase</keyword>
<evidence type="ECO:0000256" key="5">
    <source>
        <dbReference type="ARBA" id="ARBA00022692"/>
    </source>
</evidence>
<gene>
    <name evidence="11" type="ORF">PHYSODRAFT_420719</name>
</gene>
<keyword evidence="8 10" id="KW-0333">Golgi apparatus</keyword>
<comment type="subcellular location">
    <subcellularLocation>
        <location evidence="1 10">Golgi apparatus membrane</location>
        <topology evidence="1 10">Single-pass type II membrane protein</topology>
    </subcellularLocation>
</comment>
<evidence type="ECO:0000256" key="7">
    <source>
        <dbReference type="ARBA" id="ARBA00022989"/>
    </source>
</evidence>
<keyword evidence="9" id="KW-0472">Membrane</keyword>
<dbReference type="Proteomes" id="UP000002640">
    <property type="component" value="Unassembled WGS sequence"/>
</dbReference>
<keyword evidence="3 10" id="KW-0328">Glycosyltransferase</keyword>
<comment type="similarity">
    <text evidence="2 10">Belongs to the glycosyltransferase 31 family.</text>
</comment>
<dbReference type="PANTHER" id="PTHR11214">
    <property type="entry name" value="BETA-1,3-N-ACETYLGLUCOSAMINYLTRANSFERASE"/>
    <property type="match status" value="1"/>
</dbReference>
<feature type="non-terminal residue" evidence="11">
    <location>
        <position position="1"/>
    </location>
</feature>
<accession>G5A4Y1</accession>
<organism evidence="11 12">
    <name type="scientific">Phytophthora sojae (strain P6497)</name>
    <name type="common">Soybean stem and root rot agent</name>
    <name type="synonym">Phytophthora megasperma f. sp. glycines</name>
    <dbReference type="NCBI Taxonomy" id="1094619"/>
    <lineage>
        <taxon>Eukaryota</taxon>
        <taxon>Sar</taxon>
        <taxon>Stramenopiles</taxon>
        <taxon>Oomycota</taxon>
        <taxon>Peronosporomycetes</taxon>
        <taxon>Peronosporales</taxon>
        <taxon>Peronosporaceae</taxon>
        <taxon>Phytophthora</taxon>
    </lineage>
</organism>
<dbReference type="KEGG" id="psoj:PHYSODRAFT_420719"/>
<evidence type="ECO:0000256" key="4">
    <source>
        <dbReference type="ARBA" id="ARBA00022679"/>
    </source>
</evidence>
<evidence type="ECO:0000256" key="3">
    <source>
        <dbReference type="ARBA" id="ARBA00022676"/>
    </source>
</evidence>
<dbReference type="EMBL" id="JH159159">
    <property type="protein sequence ID" value="EGZ09730.1"/>
    <property type="molecule type" value="Genomic_DNA"/>
</dbReference>
<evidence type="ECO:0000256" key="2">
    <source>
        <dbReference type="ARBA" id="ARBA00008661"/>
    </source>
</evidence>
<keyword evidence="6" id="KW-0735">Signal-anchor</keyword>
<keyword evidence="12" id="KW-1185">Reference proteome</keyword>
<proteinExistence type="inferred from homology"/>
<dbReference type="OMA" id="DESHRCW"/>
<evidence type="ECO:0000256" key="1">
    <source>
        <dbReference type="ARBA" id="ARBA00004323"/>
    </source>
</evidence>
<keyword evidence="5" id="KW-0812">Transmembrane</keyword>
<evidence type="ECO:0000313" key="11">
    <source>
        <dbReference type="EMBL" id="EGZ09730.1"/>
    </source>
</evidence>
<sequence length="276" mass="31234">SNGSDVFLLIGVKTAVVENFAFRQAIRETWASENALPGDAKVLFIGCNPKFDEVPSEVEREEIKTAINLEKRTYGDLLTEELTCEDSYDDLADKVKQFLRFSALDFPLTPFVMIADDDIYLRVDRLAGDLRKEDHSQHLYIGQVWDKLLGRSQEPVRGSTERYFIPEDIYPLHSYPPFAFGPHYVLSMACVRFIAKNHERLRGLDPIDDVSVALWLLTLQVHAEHTPAFSSLGIGVCMGGLISLANLSPYGIRSIHANIIARRDLCDGFDRITWQK</sequence>
<dbReference type="GO" id="GO:0000139">
    <property type="term" value="C:Golgi membrane"/>
    <property type="evidence" value="ECO:0007669"/>
    <property type="project" value="UniProtKB-SubCell"/>
</dbReference>
<dbReference type="Gene3D" id="3.90.550.50">
    <property type="match status" value="1"/>
</dbReference>
<protein>
    <recommendedName>
        <fullName evidence="10">Hexosyltransferase</fullName>
        <ecNumber evidence="10">2.4.1.-</ecNumber>
    </recommendedName>
</protein>
<dbReference type="PANTHER" id="PTHR11214:SF3">
    <property type="entry name" value="BETA-1,3-GALACTOSYLTRANSFERASE 6"/>
    <property type="match status" value="1"/>
</dbReference>
<evidence type="ECO:0000256" key="10">
    <source>
        <dbReference type="RuleBase" id="RU363063"/>
    </source>
</evidence>
<dbReference type="EC" id="2.4.1.-" evidence="10"/>
<feature type="non-terminal residue" evidence="11">
    <location>
        <position position="276"/>
    </location>
</feature>
<reference evidence="11 12" key="1">
    <citation type="journal article" date="2006" name="Science">
        <title>Phytophthora genome sequences uncover evolutionary origins and mechanisms of pathogenesis.</title>
        <authorList>
            <person name="Tyler B.M."/>
            <person name="Tripathy S."/>
            <person name="Zhang X."/>
            <person name="Dehal P."/>
            <person name="Jiang R.H."/>
            <person name="Aerts A."/>
            <person name="Arredondo F.D."/>
            <person name="Baxter L."/>
            <person name="Bensasson D."/>
            <person name="Beynon J.L."/>
            <person name="Chapman J."/>
            <person name="Damasceno C.M."/>
            <person name="Dorrance A.E."/>
            <person name="Dou D."/>
            <person name="Dickerman A.W."/>
            <person name="Dubchak I.L."/>
            <person name="Garbelotto M."/>
            <person name="Gijzen M."/>
            <person name="Gordon S.G."/>
            <person name="Govers F."/>
            <person name="Grunwald N.J."/>
            <person name="Huang W."/>
            <person name="Ivors K.L."/>
            <person name="Jones R.W."/>
            <person name="Kamoun S."/>
            <person name="Krampis K."/>
            <person name="Lamour K.H."/>
            <person name="Lee M.K."/>
            <person name="McDonald W.H."/>
            <person name="Medina M."/>
            <person name="Meijer H.J."/>
            <person name="Nordberg E.K."/>
            <person name="Maclean D.J."/>
            <person name="Ospina-Giraldo M.D."/>
            <person name="Morris P.F."/>
            <person name="Phuntumart V."/>
            <person name="Putnam N.H."/>
            <person name="Rash S."/>
            <person name="Rose J.K."/>
            <person name="Sakihama Y."/>
            <person name="Salamov A.A."/>
            <person name="Savidor A."/>
            <person name="Scheuring C.F."/>
            <person name="Smith B.M."/>
            <person name="Sobral B.W."/>
            <person name="Terry A."/>
            <person name="Torto-Alalibo T.A."/>
            <person name="Win J."/>
            <person name="Xu Z."/>
            <person name="Zhang H."/>
            <person name="Grigoriev I.V."/>
            <person name="Rokhsar D.S."/>
            <person name="Boore J.L."/>
        </authorList>
    </citation>
    <scope>NUCLEOTIDE SEQUENCE [LARGE SCALE GENOMIC DNA]</scope>
    <source>
        <strain evidence="11 12">P6497</strain>
    </source>
</reference>
<dbReference type="GeneID" id="20652130"/>
<keyword evidence="7" id="KW-1133">Transmembrane helix</keyword>
<evidence type="ECO:0000256" key="9">
    <source>
        <dbReference type="ARBA" id="ARBA00023136"/>
    </source>
</evidence>
<evidence type="ECO:0000256" key="8">
    <source>
        <dbReference type="ARBA" id="ARBA00023034"/>
    </source>
</evidence>